<dbReference type="SUPFAM" id="SSF55785">
    <property type="entry name" value="PYP-like sensor domain (PAS domain)"/>
    <property type="match status" value="1"/>
</dbReference>
<evidence type="ECO:0000259" key="1">
    <source>
        <dbReference type="SMART" id="SM00065"/>
    </source>
</evidence>
<dbReference type="Gene3D" id="3.30.450.20">
    <property type="entry name" value="PAS domain"/>
    <property type="match status" value="1"/>
</dbReference>
<dbReference type="Proteomes" id="UP000198415">
    <property type="component" value="Unassembled WGS sequence"/>
</dbReference>
<dbReference type="Gene3D" id="3.30.450.40">
    <property type="match status" value="1"/>
</dbReference>
<name>A0A239K8L5_9ACTN</name>
<reference evidence="2 3" key="1">
    <citation type="submission" date="2017-06" db="EMBL/GenBank/DDBJ databases">
        <authorList>
            <person name="Kim H.J."/>
            <person name="Triplett B.A."/>
        </authorList>
    </citation>
    <scope>NUCLEOTIDE SEQUENCE [LARGE SCALE GENOMIC DNA]</scope>
    <source>
        <strain evidence="2 3">DSM 43151</strain>
    </source>
</reference>
<dbReference type="InterPro" id="IPR035965">
    <property type="entry name" value="PAS-like_dom_sf"/>
</dbReference>
<dbReference type="GO" id="GO:0006355">
    <property type="term" value="P:regulation of DNA-templated transcription"/>
    <property type="evidence" value="ECO:0007669"/>
    <property type="project" value="InterPro"/>
</dbReference>
<accession>A0A239K8L5</accession>
<sequence>MKGFEGAFPAHPGSDLGQYYADRPPTDRIANRFAAILARAAEAPTGLIHLIEGSERMTLAGASGLMAGWVMPEPVMVKSMVVGIVVSCGHPVMIADILDDPRVPEDALALKLGMRSYVGFPIRGDRQQTIGVCSVVDYQPREWSARELTAVDEAAQAYSEFLAAQRHSENQRRFLDTVLQNIAHGVVACDEDGRITFANSSIQRMYNVTSVGHSIWERAGRSPLADLDRRLISDDEMPLTRVLGGEVLRDIEYLVPDPDGSVRRVSIDAQPILGGDGRRQG</sequence>
<dbReference type="Pfam" id="PF01590">
    <property type="entry name" value="GAF"/>
    <property type="match status" value="1"/>
</dbReference>
<dbReference type="InterPro" id="IPR013767">
    <property type="entry name" value="PAS_fold"/>
</dbReference>
<organism evidence="2 3">
    <name type="scientific">Actinoplanes regularis</name>
    <dbReference type="NCBI Taxonomy" id="52697"/>
    <lineage>
        <taxon>Bacteria</taxon>
        <taxon>Bacillati</taxon>
        <taxon>Actinomycetota</taxon>
        <taxon>Actinomycetes</taxon>
        <taxon>Micromonosporales</taxon>
        <taxon>Micromonosporaceae</taxon>
        <taxon>Actinoplanes</taxon>
    </lineage>
</organism>
<dbReference type="SUPFAM" id="SSF55781">
    <property type="entry name" value="GAF domain-like"/>
    <property type="match status" value="1"/>
</dbReference>
<gene>
    <name evidence="2" type="ORF">SAMN06264365_1441</name>
</gene>
<dbReference type="InterPro" id="IPR000014">
    <property type="entry name" value="PAS"/>
</dbReference>
<dbReference type="InterPro" id="IPR029016">
    <property type="entry name" value="GAF-like_dom_sf"/>
</dbReference>
<feature type="domain" description="GAF" evidence="1">
    <location>
        <begin position="25"/>
        <end position="172"/>
    </location>
</feature>
<feature type="non-terminal residue" evidence="2">
    <location>
        <position position="281"/>
    </location>
</feature>
<dbReference type="RefSeq" id="WP_143232938.1">
    <property type="nucleotide sequence ID" value="NZ_BOMU01000137.1"/>
</dbReference>
<proteinExistence type="predicted"/>
<keyword evidence="3" id="KW-1185">Reference proteome</keyword>
<dbReference type="InterPro" id="IPR003018">
    <property type="entry name" value="GAF"/>
</dbReference>
<protein>
    <submittedName>
        <fullName evidence="2">GAF domain-containing protein</fullName>
    </submittedName>
</protein>
<dbReference type="Pfam" id="PF00989">
    <property type="entry name" value="PAS"/>
    <property type="match status" value="1"/>
</dbReference>
<evidence type="ECO:0000313" key="2">
    <source>
        <dbReference type="EMBL" id="SNT13973.1"/>
    </source>
</evidence>
<dbReference type="SMART" id="SM00065">
    <property type="entry name" value="GAF"/>
    <property type="match status" value="1"/>
</dbReference>
<dbReference type="OrthoDB" id="3273043at2"/>
<dbReference type="PANTHER" id="PTHR43102">
    <property type="entry name" value="SLR1143 PROTEIN"/>
    <property type="match status" value="1"/>
</dbReference>
<dbReference type="CDD" id="cd00130">
    <property type="entry name" value="PAS"/>
    <property type="match status" value="1"/>
</dbReference>
<dbReference type="AlphaFoldDB" id="A0A239K8L5"/>
<evidence type="ECO:0000313" key="3">
    <source>
        <dbReference type="Proteomes" id="UP000198415"/>
    </source>
</evidence>
<dbReference type="EMBL" id="FZNR01000044">
    <property type="protein sequence ID" value="SNT13973.1"/>
    <property type="molecule type" value="Genomic_DNA"/>
</dbReference>
<dbReference type="PANTHER" id="PTHR43102:SF2">
    <property type="entry name" value="GAF DOMAIN-CONTAINING PROTEIN"/>
    <property type="match status" value="1"/>
</dbReference>